<organism evidence="3 4">
    <name type="scientific">Pneumocystis wakefieldiae</name>
    <dbReference type="NCBI Taxonomy" id="38082"/>
    <lineage>
        <taxon>Eukaryota</taxon>
        <taxon>Fungi</taxon>
        <taxon>Dikarya</taxon>
        <taxon>Ascomycota</taxon>
        <taxon>Taphrinomycotina</taxon>
        <taxon>Pneumocystomycetes</taxon>
        <taxon>Pneumocystaceae</taxon>
        <taxon>Pneumocystis</taxon>
    </lineage>
</organism>
<evidence type="ECO:0000259" key="2">
    <source>
        <dbReference type="Pfam" id="PF12373"/>
    </source>
</evidence>
<dbReference type="AlphaFoldDB" id="A0A899FX77"/>
<sequence length="222" mass="24189">MDDNLIEEVTQEVAIVQPVKRNEPEPGPAVPSGTSGKPDSTPNGETNITGETTNVTVVRRAVIDTRVSEAEANAFDATTRALELYLELKEDCKSLQPNCGFTKECPDSKAVCERIEKLCKGVKPLEVKYHYGGKVTEQCTLVRTTDTWVTSTSLHTTTMTTTPTITSTVTFTSTRKCKPTKCTTDSSKETQEEDVKPDEGVNIRASAMLKMMLLGAIIIGIL</sequence>
<protein>
    <recommendedName>
        <fullName evidence="2">Major surface glycoprotein 2 C-terminal domain-containing protein</fullName>
    </recommendedName>
</protein>
<evidence type="ECO:0000313" key="4">
    <source>
        <dbReference type="Proteomes" id="UP000663699"/>
    </source>
</evidence>
<evidence type="ECO:0000313" key="3">
    <source>
        <dbReference type="EMBL" id="QSL65046.1"/>
    </source>
</evidence>
<keyword evidence="4" id="KW-1185">Reference proteome</keyword>
<feature type="compositionally biased region" description="Acidic residues" evidence="1">
    <location>
        <begin position="1"/>
        <end position="10"/>
    </location>
</feature>
<dbReference type="EMBL" id="CP054535">
    <property type="protein sequence ID" value="QSL65046.1"/>
    <property type="molecule type" value="Genomic_DNA"/>
</dbReference>
<dbReference type="OrthoDB" id="5504135at2759"/>
<evidence type="ECO:0000256" key="1">
    <source>
        <dbReference type="SAM" id="MobiDB-lite"/>
    </source>
</evidence>
<feature type="region of interest" description="Disordered" evidence="1">
    <location>
        <begin position="1"/>
        <end position="49"/>
    </location>
</feature>
<accession>A0A899FX77</accession>
<name>A0A899FX77_9ASCO</name>
<dbReference type="Pfam" id="PF12373">
    <property type="entry name" value="Msg2_C"/>
    <property type="match status" value="1"/>
</dbReference>
<reference evidence="3" key="1">
    <citation type="submission" date="2020-06" db="EMBL/GenBank/DDBJ databases">
        <title>Genomes of multiple members of Pneumocystis genus reveal paths to human pathogen Pneumocystis jirovecii.</title>
        <authorList>
            <person name="Cisse O.H."/>
            <person name="Ma L."/>
            <person name="Dekker J."/>
            <person name="Khil P."/>
            <person name="Jo J."/>
            <person name="Brenchley J."/>
            <person name="Blair R."/>
            <person name="Pahar B."/>
            <person name="Chabe M."/>
            <person name="Van Rompay K.A."/>
            <person name="Keesler R."/>
            <person name="Sukura A."/>
            <person name="Hirsch V."/>
            <person name="Kutty G."/>
            <person name="Liu Y."/>
            <person name="Peng L."/>
            <person name="Chen J."/>
            <person name="Song J."/>
            <person name="Weissenbacher-Lang C."/>
            <person name="Xu J."/>
            <person name="Upham N.S."/>
            <person name="Stajich J.E."/>
            <person name="Cuomo C.A."/>
            <person name="Cushion M.T."/>
            <person name="Kovacs J.A."/>
        </authorList>
    </citation>
    <scope>NUCLEOTIDE SEQUENCE</scope>
    <source>
        <strain evidence="3">2A</strain>
    </source>
</reference>
<proteinExistence type="predicted"/>
<feature type="domain" description="Major surface glycoprotein 2 C-terminal" evidence="2">
    <location>
        <begin position="58"/>
        <end position="83"/>
    </location>
</feature>
<dbReference type="Proteomes" id="UP000663699">
    <property type="component" value="Chromosome 4"/>
</dbReference>
<gene>
    <name evidence="3" type="ORF">MERGE_002351</name>
</gene>
<dbReference type="InterPro" id="IPR021041">
    <property type="entry name" value="Maj_surf_glycoprot_2_C"/>
</dbReference>